<reference evidence="3" key="1">
    <citation type="journal article" date="2019" name="Int. J. Syst. Evol. Microbiol.">
        <title>The Global Catalogue of Microorganisms (GCM) 10K type strain sequencing project: providing services to taxonomists for standard genome sequencing and annotation.</title>
        <authorList>
            <consortium name="The Broad Institute Genomics Platform"/>
            <consortium name="The Broad Institute Genome Sequencing Center for Infectious Disease"/>
            <person name="Wu L."/>
            <person name="Ma J."/>
        </authorList>
    </citation>
    <scope>NUCLEOTIDE SEQUENCE [LARGE SCALE GENOMIC DNA]</scope>
    <source>
        <strain evidence="3">CCUG 57263</strain>
    </source>
</reference>
<dbReference type="PROSITE" id="PS51257">
    <property type="entry name" value="PROKAR_LIPOPROTEIN"/>
    <property type="match status" value="1"/>
</dbReference>
<accession>A0ABW3DDS9</accession>
<protein>
    <submittedName>
        <fullName evidence="2">Uncharacterized protein</fullName>
    </submittedName>
</protein>
<dbReference type="Proteomes" id="UP001597120">
    <property type="component" value="Unassembled WGS sequence"/>
</dbReference>
<gene>
    <name evidence="2" type="ORF">ACFQ03_21030</name>
</gene>
<feature type="chain" id="PRO_5047147610" evidence="1">
    <location>
        <begin position="22"/>
        <end position="161"/>
    </location>
</feature>
<sequence length="161" mass="18615">MKAVANAAVAVFMFMSILVGCSNSVKPDASMFEVGIEELQGIRANEPFIITGYLKNNWKHSWEILHGAGMFTYEIVDMEGNPVKRESGMLFQNDIGYLVQIKPNEVYKDNGEEQRSEEFYTFVIDKPGRYKVRTNVEFQIEHNQEIYEQTLTSEFYKFTVE</sequence>
<dbReference type="EMBL" id="JBHTIU010000085">
    <property type="protein sequence ID" value="MFD0871628.1"/>
    <property type="molecule type" value="Genomic_DNA"/>
</dbReference>
<proteinExistence type="predicted"/>
<evidence type="ECO:0000313" key="2">
    <source>
        <dbReference type="EMBL" id="MFD0871628.1"/>
    </source>
</evidence>
<organism evidence="2 3">
    <name type="scientific">Paenibacillus residui</name>
    <dbReference type="NCBI Taxonomy" id="629724"/>
    <lineage>
        <taxon>Bacteria</taxon>
        <taxon>Bacillati</taxon>
        <taxon>Bacillota</taxon>
        <taxon>Bacilli</taxon>
        <taxon>Bacillales</taxon>
        <taxon>Paenibacillaceae</taxon>
        <taxon>Paenibacillus</taxon>
    </lineage>
</organism>
<feature type="signal peptide" evidence="1">
    <location>
        <begin position="1"/>
        <end position="21"/>
    </location>
</feature>
<dbReference type="RefSeq" id="WP_379290785.1">
    <property type="nucleotide sequence ID" value="NZ_JBHTIU010000085.1"/>
</dbReference>
<evidence type="ECO:0000256" key="1">
    <source>
        <dbReference type="SAM" id="SignalP"/>
    </source>
</evidence>
<evidence type="ECO:0000313" key="3">
    <source>
        <dbReference type="Proteomes" id="UP001597120"/>
    </source>
</evidence>
<keyword evidence="1" id="KW-0732">Signal</keyword>
<comment type="caution">
    <text evidence="2">The sequence shown here is derived from an EMBL/GenBank/DDBJ whole genome shotgun (WGS) entry which is preliminary data.</text>
</comment>
<keyword evidence="3" id="KW-1185">Reference proteome</keyword>
<name>A0ABW3DDS9_9BACL</name>